<proteinExistence type="predicted"/>
<feature type="compositionally biased region" description="Acidic residues" evidence="3">
    <location>
        <begin position="107"/>
        <end position="118"/>
    </location>
</feature>
<dbReference type="GO" id="GO:0007017">
    <property type="term" value="P:microtubule-based process"/>
    <property type="evidence" value="ECO:0007669"/>
    <property type="project" value="InterPro"/>
</dbReference>
<dbReference type="PANTHER" id="PTHR15346">
    <property type="entry name" value="DYNACTIN SUBUNIT"/>
    <property type="match status" value="1"/>
</dbReference>
<dbReference type="OrthoDB" id="4977at2759"/>
<comment type="subcellular location">
    <subcellularLocation>
        <location evidence="1">Cytoplasm</location>
    </subcellularLocation>
</comment>
<evidence type="ECO:0000256" key="2">
    <source>
        <dbReference type="ARBA" id="ARBA00022490"/>
    </source>
</evidence>
<feature type="compositionally biased region" description="Polar residues" evidence="3">
    <location>
        <begin position="60"/>
        <end position="69"/>
    </location>
</feature>
<evidence type="ECO:0000256" key="1">
    <source>
        <dbReference type="ARBA" id="ARBA00004496"/>
    </source>
</evidence>
<feature type="region of interest" description="Disordered" evidence="3">
    <location>
        <begin position="1"/>
        <end position="119"/>
    </location>
</feature>
<dbReference type="GO" id="GO:0005869">
    <property type="term" value="C:dynactin complex"/>
    <property type="evidence" value="ECO:0007669"/>
    <property type="project" value="InterPro"/>
</dbReference>
<evidence type="ECO:0000313" key="5">
    <source>
        <dbReference type="Proteomes" id="UP000799770"/>
    </source>
</evidence>
<gene>
    <name evidence="4" type="ORF">BDV96DRAFT_569644</name>
</gene>
<dbReference type="InterPro" id="IPR028133">
    <property type="entry name" value="Dynamitin"/>
</dbReference>
<dbReference type="Pfam" id="PF04912">
    <property type="entry name" value="Dynamitin"/>
    <property type="match status" value="1"/>
</dbReference>
<keyword evidence="5" id="KW-1185">Reference proteome</keyword>
<name>A0A6A5ZFQ5_9PLEO</name>
<evidence type="ECO:0000256" key="3">
    <source>
        <dbReference type="SAM" id="MobiDB-lite"/>
    </source>
</evidence>
<accession>A0A6A5ZFQ5</accession>
<dbReference type="EMBL" id="ML977317">
    <property type="protein sequence ID" value="KAF2118312.1"/>
    <property type="molecule type" value="Genomic_DNA"/>
</dbReference>
<keyword evidence="2" id="KW-0963">Cytoplasm</keyword>
<dbReference type="Proteomes" id="UP000799770">
    <property type="component" value="Unassembled WGS sequence"/>
</dbReference>
<organism evidence="4 5">
    <name type="scientific">Lophiotrema nucula</name>
    <dbReference type="NCBI Taxonomy" id="690887"/>
    <lineage>
        <taxon>Eukaryota</taxon>
        <taxon>Fungi</taxon>
        <taxon>Dikarya</taxon>
        <taxon>Ascomycota</taxon>
        <taxon>Pezizomycotina</taxon>
        <taxon>Dothideomycetes</taxon>
        <taxon>Pleosporomycetidae</taxon>
        <taxon>Pleosporales</taxon>
        <taxon>Lophiotremataceae</taxon>
        <taxon>Lophiotrema</taxon>
    </lineage>
</organism>
<sequence length="426" mass="47456">MAEAPKPKYDSLPGIDTAPDVYETPDLAEDVSTIQASTTISESSEDDNDEETGVRHTRFQTDSARSRFQPSRVDARGVDFSDSVGAQRRSYRTSTRGGQRRRGGDVLGEDSGGDEDEESFSRKLMRVRRELLELEEEYQDRVKSGDKTKIEEGDPKEVMEFISDKVDSIYASRRGGVRGAEPLLEKTIQKFQTYAPFEPSLRIQKAITNQPPLPGSQVQRSQLDFVLGQAADFDKRINGLENALGLQGGTMPELGEKAPFPVFATLEKLEQTIGMVADASSGGLEAAVQQVKKMITDAEELKKLRNEGTPAPNGEIKPYAADQEAKVNALYGTLPTIDKLSPLLPLVLERLRTLRLVHTSAWQADEVLTELEHRQSKQEDEITKWEKSLEVVEKDIKTCEDSMQQNMQVVGDWVKGLEEKIAKLPQ</sequence>
<evidence type="ECO:0000313" key="4">
    <source>
        <dbReference type="EMBL" id="KAF2118312.1"/>
    </source>
</evidence>
<protein>
    <submittedName>
        <fullName evidence="4">Dynamitin-domain-containing protein</fullName>
    </submittedName>
</protein>
<dbReference type="AlphaFoldDB" id="A0A6A5ZFQ5"/>
<dbReference type="GO" id="GO:0005737">
    <property type="term" value="C:cytoplasm"/>
    <property type="evidence" value="ECO:0007669"/>
    <property type="project" value="UniProtKB-SubCell"/>
</dbReference>
<reference evidence="4" key="1">
    <citation type="journal article" date="2020" name="Stud. Mycol.">
        <title>101 Dothideomycetes genomes: a test case for predicting lifestyles and emergence of pathogens.</title>
        <authorList>
            <person name="Haridas S."/>
            <person name="Albert R."/>
            <person name="Binder M."/>
            <person name="Bloem J."/>
            <person name="Labutti K."/>
            <person name="Salamov A."/>
            <person name="Andreopoulos B."/>
            <person name="Baker S."/>
            <person name="Barry K."/>
            <person name="Bills G."/>
            <person name="Bluhm B."/>
            <person name="Cannon C."/>
            <person name="Castanera R."/>
            <person name="Culley D."/>
            <person name="Daum C."/>
            <person name="Ezra D."/>
            <person name="Gonzalez J."/>
            <person name="Henrissat B."/>
            <person name="Kuo A."/>
            <person name="Liang C."/>
            <person name="Lipzen A."/>
            <person name="Lutzoni F."/>
            <person name="Magnuson J."/>
            <person name="Mondo S."/>
            <person name="Nolan M."/>
            <person name="Ohm R."/>
            <person name="Pangilinan J."/>
            <person name="Park H.-J."/>
            <person name="Ramirez L."/>
            <person name="Alfaro M."/>
            <person name="Sun H."/>
            <person name="Tritt A."/>
            <person name="Yoshinaga Y."/>
            <person name="Zwiers L.-H."/>
            <person name="Turgeon B."/>
            <person name="Goodwin S."/>
            <person name="Spatafora J."/>
            <person name="Crous P."/>
            <person name="Grigoriev I."/>
        </authorList>
    </citation>
    <scope>NUCLEOTIDE SEQUENCE</scope>
    <source>
        <strain evidence="4">CBS 627.86</strain>
    </source>
</reference>